<feature type="transmembrane region" description="Helical" evidence="5">
    <location>
        <begin position="80"/>
        <end position="100"/>
    </location>
</feature>
<feature type="transmembrane region" description="Helical" evidence="5">
    <location>
        <begin position="351"/>
        <end position="374"/>
    </location>
</feature>
<feature type="transmembrane region" description="Helical" evidence="5">
    <location>
        <begin position="316"/>
        <end position="339"/>
    </location>
</feature>
<dbReference type="InterPro" id="IPR011701">
    <property type="entry name" value="MFS"/>
</dbReference>
<dbReference type="RefSeq" id="WP_102375229.1">
    <property type="nucleotide sequence ID" value="NZ_JBBNOP010000012.1"/>
</dbReference>
<dbReference type="Gene3D" id="1.20.1250.20">
    <property type="entry name" value="MFS general substrate transporter like domains"/>
    <property type="match status" value="2"/>
</dbReference>
<name>A0ABV1JFD3_9ACTN</name>
<dbReference type="InterPro" id="IPR050327">
    <property type="entry name" value="Proton-linked_MCT"/>
</dbReference>
<sequence length="425" mass="44006">MPELSIAQIKRTRSLYLALSTLALLFLGLIYAFSMFAAPMSAAFGLDKAAVGLTFNIMMITFCFGAIGGSQIEKSLGTRGALIVAAVLFLCGFAGTGLFGYGSIEVVYLCYGVLGGLGVGVGYNCIVATTNLWFPDKVGFSSGVLMMGFGLGSLILGTLSVNLVASMGLGTVFALIGVITCSVVVVLALPLRRPPAGIVQRMAPEKAGGSGYDPGEQDAALKTPTFYVYWIWAIIVIAIGLATIGNCASDAQAVGLDAGFATLLVGLVSTCNGLARVVIGLIYDKTNVKTTMLVDGLIAVVACACIIGAFTAGIPALYVAGAFCCGFCYGGVPVVASAFARQRFGAKSYPLNLSLANFAIMFGSVLNIVIQAAVGGADNRLAVFAVMGVLSIVATLDVLPFSRLWNFDMRRLEARRKSAEAGGGR</sequence>
<evidence type="ECO:0000313" key="8">
    <source>
        <dbReference type="Proteomes" id="UP001487305"/>
    </source>
</evidence>
<keyword evidence="3 5" id="KW-1133">Transmembrane helix</keyword>
<dbReference type="SUPFAM" id="SSF103473">
    <property type="entry name" value="MFS general substrate transporter"/>
    <property type="match status" value="1"/>
</dbReference>
<reference evidence="7 8" key="1">
    <citation type="submission" date="2024-04" db="EMBL/GenBank/DDBJ databases">
        <title>Human intestinal bacterial collection.</title>
        <authorList>
            <person name="Pauvert C."/>
            <person name="Hitch T.C.A."/>
            <person name="Clavel T."/>
        </authorList>
    </citation>
    <scope>NUCLEOTIDE SEQUENCE [LARGE SCALE GENOMIC DNA]</scope>
    <source>
        <strain evidence="7 8">CLA-KB-H42</strain>
    </source>
</reference>
<feature type="domain" description="Major facilitator superfamily (MFS) profile" evidence="6">
    <location>
        <begin position="13"/>
        <end position="403"/>
    </location>
</feature>
<keyword evidence="8" id="KW-1185">Reference proteome</keyword>
<evidence type="ECO:0000256" key="4">
    <source>
        <dbReference type="ARBA" id="ARBA00023136"/>
    </source>
</evidence>
<protein>
    <submittedName>
        <fullName evidence="7">MFS transporter</fullName>
    </submittedName>
</protein>
<accession>A0ABV1JFD3</accession>
<proteinExistence type="predicted"/>
<feature type="transmembrane region" description="Helical" evidence="5">
    <location>
        <begin position="258"/>
        <end position="279"/>
    </location>
</feature>
<feature type="transmembrane region" description="Helical" evidence="5">
    <location>
        <begin position="138"/>
        <end position="161"/>
    </location>
</feature>
<dbReference type="PROSITE" id="PS50850">
    <property type="entry name" value="MFS"/>
    <property type="match status" value="1"/>
</dbReference>
<dbReference type="Pfam" id="PF07690">
    <property type="entry name" value="MFS_1"/>
    <property type="match status" value="1"/>
</dbReference>
<organism evidence="7 8">
    <name type="scientific">Raoultibacter massiliensis</name>
    <dbReference type="NCBI Taxonomy" id="1852371"/>
    <lineage>
        <taxon>Bacteria</taxon>
        <taxon>Bacillati</taxon>
        <taxon>Actinomycetota</taxon>
        <taxon>Coriobacteriia</taxon>
        <taxon>Eggerthellales</taxon>
        <taxon>Eggerthellaceae</taxon>
        <taxon>Raoultibacter</taxon>
    </lineage>
</organism>
<keyword evidence="4 5" id="KW-0472">Membrane</keyword>
<feature type="transmembrane region" description="Helical" evidence="5">
    <location>
        <begin position="106"/>
        <end position="126"/>
    </location>
</feature>
<feature type="transmembrane region" description="Helical" evidence="5">
    <location>
        <begin position="291"/>
        <end position="310"/>
    </location>
</feature>
<dbReference type="Proteomes" id="UP001487305">
    <property type="component" value="Unassembled WGS sequence"/>
</dbReference>
<evidence type="ECO:0000259" key="6">
    <source>
        <dbReference type="PROSITE" id="PS50850"/>
    </source>
</evidence>
<evidence type="ECO:0000313" key="7">
    <source>
        <dbReference type="EMBL" id="MEQ3363788.1"/>
    </source>
</evidence>
<evidence type="ECO:0000256" key="1">
    <source>
        <dbReference type="ARBA" id="ARBA00004651"/>
    </source>
</evidence>
<evidence type="ECO:0000256" key="3">
    <source>
        <dbReference type="ARBA" id="ARBA00022989"/>
    </source>
</evidence>
<dbReference type="InterPro" id="IPR036259">
    <property type="entry name" value="MFS_trans_sf"/>
</dbReference>
<keyword evidence="2 5" id="KW-0812">Transmembrane</keyword>
<feature type="transmembrane region" description="Helical" evidence="5">
    <location>
        <begin position="167"/>
        <end position="191"/>
    </location>
</feature>
<comment type="subcellular location">
    <subcellularLocation>
        <location evidence="1">Cell membrane</location>
        <topology evidence="1">Multi-pass membrane protein</topology>
    </subcellularLocation>
</comment>
<evidence type="ECO:0000256" key="5">
    <source>
        <dbReference type="SAM" id="Phobius"/>
    </source>
</evidence>
<feature type="transmembrane region" description="Helical" evidence="5">
    <location>
        <begin position="226"/>
        <end position="246"/>
    </location>
</feature>
<feature type="transmembrane region" description="Helical" evidence="5">
    <location>
        <begin position="15"/>
        <end position="37"/>
    </location>
</feature>
<evidence type="ECO:0000256" key="2">
    <source>
        <dbReference type="ARBA" id="ARBA00022692"/>
    </source>
</evidence>
<dbReference type="PANTHER" id="PTHR11360">
    <property type="entry name" value="MONOCARBOXYLATE TRANSPORTER"/>
    <property type="match status" value="1"/>
</dbReference>
<dbReference type="InterPro" id="IPR020846">
    <property type="entry name" value="MFS_dom"/>
</dbReference>
<feature type="transmembrane region" description="Helical" evidence="5">
    <location>
        <begin position="49"/>
        <end position="68"/>
    </location>
</feature>
<comment type="caution">
    <text evidence="7">The sequence shown here is derived from an EMBL/GenBank/DDBJ whole genome shotgun (WGS) entry which is preliminary data.</text>
</comment>
<dbReference type="EMBL" id="JBBNOP010000012">
    <property type="protein sequence ID" value="MEQ3363788.1"/>
    <property type="molecule type" value="Genomic_DNA"/>
</dbReference>
<gene>
    <name evidence="7" type="ORF">AAA083_12455</name>
</gene>
<feature type="transmembrane region" description="Helical" evidence="5">
    <location>
        <begin position="380"/>
        <end position="401"/>
    </location>
</feature>